<reference evidence="2 3" key="1">
    <citation type="submission" date="2020-07" db="EMBL/GenBank/DDBJ databases">
        <title>Comparative genomics of pyrophilous fungi reveals a link between fire events and developmental genes.</title>
        <authorList>
            <consortium name="DOE Joint Genome Institute"/>
            <person name="Steindorff A.S."/>
            <person name="Carver A."/>
            <person name="Calhoun S."/>
            <person name="Stillman K."/>
            <person name="Liu H."/>
            <person name="Lipzen A."/>
            <person name="Pangilinan J."/>
            <person name="Labutti K."/>
            <person name="Bruns T.D."/>
            <person name="Grigoriev I.V."/>
        </authorList>
    </citation>
    <scope>NUCLEOTIDE SEQUENCE [LARGE SCALE GENOMIC DNA]</scope>
    <source>
        <strain evidence="2 3">CBS 144469</strain>
    </source>
</reference>
<dbReference type="InterPro" id="IPR011320">
    <property type="entry name" value="RNase_H1_N"/>
</dbReference>
<proteinExistence type="predicted"/>
<dbReference type="Proteomes" id="UP000521943">
    <property type="component" value="Unassembled WGS sequence"/>
</dbReference>
<accession>A0A8H6HB32</accession>
<keyword evidence="3" id="KW-1185">Reference proteome</keyword>
<dbReference type="EMBL" id="JACGCI010000181">
    <property type="protein sequence ID" value="KAF6742546.1"/>
    <property type="molecule type" value="Genomic_DNA"/>
</dbReference>
<protein>
    <submittedName>
        <fullName evidence="2">Caulimovirus viroplasmin-domain-containing protein</fullName>
    </submittedName>
</protein>
<comment type="caution">
    <text evidence="2">The sequence shown here is derived from an EMBL/GenBank/DDBJ whole genome shotgun (WGS) entry which is preliminary data.</text>
</comment>
<dbReference type="InterPro" id="IPR037056">
    <property type="entry name" value="RNase_H1_N_sf"/>
</dbReference>
<dbReference type="InterPro" id="IPR009027">
    <property type="entry name" value="Ribosomal_bL9/RNase_H1_N"/>
</dbReference>
<organism evidence="2 3">
    <name type="scientific">Ephemerocybe angulata</name>
    <dbReference type="NCBI Taxonomy" id="980116"/>
    <lineage>
        <taxon>Eukaryota</taxon>
        <taxon>Fungi</taxon>
        <taxon>Dikarya</taxon>
        <taxon>Basidiomycota</taxon>
        <taxon>Agaricomycotina</taxon>
        <taxon>Agaricomycetes</taxon>
        <taxon>Agaricomycetidae</taxon>
        <taxon>Agaricales</taxon>
        <taxon>Agaricineae</taxon>
        <taxon>Psathyrellaceae</taxon>
        <taxon>Ephemerocybe</taxon>
    </lineage>
</organism>
<dbReference type="Gene3D" id="3.40.970.10">
    <property type="entry name" value="Ribonuclease H1, N-terminal domain"/>
    <property type="match status" value="1"/>
</dbReference>
<gene>
    <name evidence="2" type="ORF">DFP72DRAFT_860398</name>
</gene>
<evidence type="ECO:0000313" key="2">
    <source>
        <dbReference type="EMBL" id="KAF6742546.1"/>
    </source>
</evidence>
<sequence length="153" mass="16474">MITEEVAGWTLDESIDWSAVDISPEEIEEIQGRPLSDDPFLAADIAQQHGAPIFPDPEDHKAYVVFVGRNPGVYQTWDSTAKQVNKYSGAVHKGYNSIENARVAWANSQAKGTCDFLPATPPPSSDTSHAKGSVAMSLIALKVDVVLAVLPVV</sequence>
<name>A0A8H6HB32_9AGAR</name>
<dbReference type="AlphaFoldDB" id="A0A8H6HB32"/>
<evidence type="ECO:0000313" key="3">
    <source>
        <dbReference type="Proteomes" id="UP000521943"/>
    </source>
</evidence>
<dbReference type="OrthoDB" id="3254429at2759"/>
<evidence type="ECO:0000259" key="1">
    <source>
        <dbReference type="Pfam" id="PF01693"/>
    </source>
</evidence>
<dbReference type="Pfam" id="PF01693">
    <property type="entry name" value="Cauli_VI"/>
    <property type="match status" value="1"/>
</dbReference>
<dbReference type="SUPFAM" id="SSF55658">
    <property type="entry name" value="L9 N-domain-like"/>
    <property type="match status" value="1"/>
</dbReference>
<feature type="domain" description="Ribonuclease H1 N-terminal" evidence="1">
    <location>
        <begin position="61"/>
        <end position="102"/>
    </location>
</feature>